<dbReference type="Proteomes" id="UP000479987">
    <property type="component" value="Unassembled WGS sequence"/>
</dbReference>
<keyword evidence="8 11" id="KW-0675">Receptor</keyword>
<evidence type="ECO:0000256" key="8">
    <source>
        <dbReference type="ARBA" id="ARBA00023170"/>
    </source>
</evidence>
<dbReference type="Pfam" id="PF02949">
    <property type="entry name" value="7tm_6"/>
    <property type="match status" value="1"/>
</dbReference>
<sequence length="129" mass="14773">MYIITITLITLTITQPFSKMLTIFILKKISLCIIAYIIVYISMSFNIFIFCYIGEILTQQCKKVGETAYMTDWYRLPRKTALRLILIISRSSVVIKITAGILIQLSIATFSDVIKTSLVYLNMLRTVTT</sequence>
<evidence type="ECO:0000256" key="2">
    <source>
        <dbReference type="ARBA" id="ARBA00022475"/>
    </source>
</evidence>
<keyword evidence="2" id="KW-1003">Cell membrane</keyword>
<dbReference type="InterPro" id="IPR004117">
    <property type="entry name" value="7tm6_olfct_rcpt"/>
</dbReference>
<dbReference type="AlphaFoldDB" id="A0A6G1LQU9"/>
<dbReference type="PANTHER" id="PTHR21137:SF35">
    <property type="entry name" value="ODORANT RECEPTOR 19A-RELATED"/>
    <property type="match status" value="1"/>
</dbReference>
<keyword evidence="4 10" id="KW-0812">Transmembrane</keyword>
<dbReference type="GO" id="GO:0005886">
    <property type="term" value="C:plasma membrane"/>
    <property type="evidence" value="ECO:0007669"/>
    <property type="project" value="UniProtKB-SubCell"/>
</dbReference>
<evidence type="ECO:0000313" key="11">
    <source>
        <dbReference type="EMBL" id="KAF3054507.1"/>
    </source>
</evidence>
<dbReference type="EMBL" id="SGBU01000020">
    <property type="protein sequence ID" value="KAF3054507.1"/>
    <property type="molecule type" value="Genomic_DNA"/>
</dbReference>
<keyword evidence="7 10" id="KW-0472">Membrane</keyword>
<evidence type="ECO:0000256" key="10">
    <source>
        <dbReference type="SAM" id="Phobius"/>
    </source>
</evidence>
<evidence type="ECO:0000256" key="3">
    <source>
        <dbReference type="ARBA" id="ARBA00022606"/>
    </source>
</evidence>
<gene>
    <name evidence="11" type="primary">Or-365</name>
    <name evidence="11" type="synonym">Nful_v1.0-Or-365-fd</name>
    <name evidence="11" type="ORF">NFUL_NFUL000128</name>
</gene>
<keyword evidence="6 10" id="KW-1133">Transmembrane helix</keyword>
<keyword evidence="5" id="KW-0552">Olfaction</keyword>
<protein>
    <submittedName>
        <fullName evidence="11">Odorant receptor 365</fullName>
    </submittedName>
</protein>
<evidence type="ECO:0000313" key="12">
    <source>
        <dbReference type="Proteomes" id="UP000479987"/>
    </source>
</evidence>
<keyword evidence="12" id="KW-1185">Reference proteome</keyword>
<evidence type="ECO:0000256" key="6">
    <source>
        <dbReference type="ARBA" id="ARBA00022989"/>
    </source>
</evidence>
<dbReference type="GO" id="GO:0004984">
    <property type="term" value="F:olfactory receptor activity"/>
    <property type="evidence" value="ECO:0007669"/>
    <property type="project" value="InterPro"/>
</dbReference>
<feature type="transmembrane region" description="Helical" evidence="10">
    <location>
        <begin position="84"/>
        <end position="107"/>
    </location>
</feature>
<accession>A0A6G1LQU9</accession>
<feature type="transmembrane region" description="Helical" evidence="10">
    <location>
        <begin position="28"/>
        <end position="53"/>
    </location>
</feature>
<comment type="subcellular location">
    <subcellularLocation>
        <location evidence="1">Cell membrane</location>
        <topology evidence="1">Multi-pass membrane protein</topology>
    </subcellularLocation>
</comment>
<dbReference type="GO" id="GO:0007165">
    <property type="term" value="P:signal transduction"/>
    <property type="evidence" value="ECO:0007669"/>
    <property type="project" value="UniProtKB-KW"/>
</dbReference>
<organism evidence="11 12">
    <name type="scientific">Nylanderia fulva</name>
    <dbReference type="NCBI Taxonomy" id="613905"/>
    <lineage>
        <taxon>Eukaryota</taxon>
        <taxon>Metazoa</taxon>
        <taxon>Ecdysozoa</taxon>
        <taxon>Arthropoda</taxon>
        <taxon>Hexapoda</taxon>
        <taxon>Insecta</taxon>
        <taxon>Pterygota</taxon>
        <taxon>Neoptera</taxon>
        <taxon>Endopterygota</taxon>
        <taxon>Hymenoptera</taxon>
        <taxon>Apocrita</taxon>
        <taxon>Aculeata</taxon>
        <taxon>Formicoidea</taxon>
        <taxon>Formicidae</taxon>
        <taxon>Formicinae</taxon>
        <taxon>Nylanderia</taxon>
    </lineage>
</organism>
<evidence type="ECO:0000256" key="5">
    <source>
        <dbReference type="ARBA" id="ARBA00022725"/>
    </source>
</evidence>
<keyword evidence="9" id="KW-0807">Transducer</keyword>
<proteinExistence type="predicted"/>
<dbReference type="PANTHER" id="PTHR21137">
    <property type="entry name" value="ODORANT RECEPTOR"/>
    <property type="match status" value="1"/>
</dbReference>
<evidence type="ECO:0000256" key="1">
    <source>
        <dbReference type="ARBA" id="ARBA00004651"/>
    </source>
</evidence>
<name>A0A6G1LQU9_9HYME</name>
<evidence type="ECO:0000256" key="9">
    <source>
        <dbReference type="ARBA" id="ARBA00023224"/>
    </source>
</evidence>
<comment type="caution">
    <text evidence="11">The sequence shown here is derived from an EMBL/GenBank/DDBJ whole genome shotgun (WGS) entry which is preliminary data.</text>
</comment>
<reference evidence="11 12" key="1">
    <citation type="submission" date="2019-08" db="EMBL/GenBank/DDBJ databases">
        <title>High quality draft denovo assembly of Nylanderia fulva.</title>
        <authorList>
            <person name="Vargo E.L."/>
            <person name="Tarone A.M."/>
            <person name="Konganti K.R."/>
        </authorList>
    </citation>
    <scope>NUCLEOTIDE SEQUENCE [LARGE SCALE GENOMIC DNA]</scope>
    <source>
        <strain evidence="11">TAMU-Nful-2015</strain>
        <tissue evidence="11">Whole body</tissue>
    </source>
</reference>
<evidence type="ECO:0000256" key="4">
    <source>
        <dbReference type="ARBA" id="ARBA00022692"/>
    </source>
</evidence>
<evidence type="ECO:0000256" key="7">
    <source>
        <dbReference type="ARBA" id="ARBA00023136"/>
    </source>
</evidence>
<keyword evidence="3" id="KW-0716">Sensory transduction</keyword>
<dbReference type="GO" id="GO:0005549">
    <property type="term" value="F:odorant binding"/>
    <property type="evidence" value="ECO:0007669"/>
    <property type="project" value="InterPro"/>
</dbReference>